<feature type="chain" id="PRO_5037249530" evidence="1">
    <location>
        <begin position="21"/>
        <end position="490"/>
    </location>
</feature>
<protein>
    <submittedName>
        <fullName evidence="4">EB domain-containing protein</fullName>
    </submittedName>
</protein>
<keyword evidence="3" id="KW-1185">Reference proteome</keyword>
<dbReference type="AlphaFoldDB" id="A0A914VWA2"/>
<dbReference type="Proteomes" id="UP000887566">
    <property type="component" value="Unplaced"/>
</dbReference>
<accession>A0A914VWA2</accession>
<feature type="domain" description="EB" evidence="2">
    <location>
        <begin position="330"/>
        <end position="397"/>
    </location>
</feature>
<sequence>MYWFVFLVAHLFAYYGVTDAVLGATCQTSQQCGINEFCYCRQCRNSKCFSQANCRPGEACQYGYVDGSAKYACFPTLNQPQNLNVAERCPGGGSVIFGSNGQAMTCSPTTLCPAGYVCNPKLGICCSKLRICKSPQLPVLHRQTNQPIACVQGNSMIYPCSNGSKCELESGFCCMLPRLGQACDAKDGCSTNNSQCSCNGSDCKCQCLAELGYGVDGTGATCVRIRRALGENCRYDAECGAAFAECSSAGCSCRSGFERVGAGGCRPIATFFQGFCCLNPPQLPAPHCPVGNAHSSSTAPNYGCKSCPLNHFCHRDVKISTLEVCCPKSCISPDDVHVDGQCYAVAYYGEACNVNGQCIGRTKTNFDGSGNGLTQPMICINAKCGCEKGFVEANGRCLKVMCTVDTGYEPAVDAFGRINRCTISKTNPKRCALDEICDPLFAICCRTQNRCPSGYVETGPTCPTGYCPALTDSCYRIPASTLQICCRPKT</sequence>
<organism evidence="3 4">
    <name type="scientific">Plectus sambesii</name>
    <dbReference type="NCBI Taxonomy" id="2011161"/>
    <lineage>
        <taxon>Eukaryota</taxon>
        <taxon>Metazoa</taxon>
        <taxon>Ecdysozoa</taxon>
        <taxon>Nematoda</taxon>
        <taxon>Chromadorea</taxon>
        <taxon>Plectida</taxon>
        <taxon>Plectina</taxon>
        <taxon>Plectoidea</taxon>
        <taxon>Plectidae</taxon>
        <taxon>Plectus</taxon>
    </lineage>
</organism>
<evidence type="ECO:0000313" key="4">
    <source>
        <dbReference type="WBParaSite" id="PSAMB.scaffold26size110003.g635.t1"/>
    </source>
</evidence>
<dbReference type="WBParaSite" id="PSAMB.scaffold26size110003.g635.t1">
    <property type="protein sequence ID" value="PSAMB.scaffold26size110003.g635.t1"/>
    <property type="gene ID" value="PSAMB.scaffold26size110003.g635"/>
</dbReference>
<dbReference type="InterPro" id="IPR006149">
    <property type="entry name" value="EB_dom"/>
</dbReference>
<dbReference type="InterPro" id="IPR006150">
    <property type="entry name" value="Cys_repeat_1"/>
</dbReference>
<evidence type="ECO:0000313" key="3">
    <source>
        <dbReference type="Proteomes" id="UP000887566"/>
    </source>
</evidence>
<reference evidence="4" key="1">
    <citation type="submission" date="2022-11" db="UniProtKB">
        <authorList>
            <consortium name="WormBaseParasite"/>
        </authorList>
    </citation>
    <scope>IDENTIFICATION</scope>
</reference>
<proteinExistence type="predicted"/>
<dbReference type="SMART" id="SM00289">
    <property type="entry name" value="WR1"/>
    <property type="match status" value="3"/>
</dbReference>
<evidence type="ECO:0000256" key="1">
    <source>
        <dbReference type="SAM" id="SignalP"/>
    </source>
</evidence>
<feature type="signal peptide" evidence="1">
    <location>
        <begin position="1"/>
        <end position="20"/>
    </location>
</feature>
<dbReference type="Pfam" id="PF01683">
    <property type="entry name" value="EB"/>
    <property type="match status" value="1"/>
</dbReference>
<evidence type="ECO:0000259" key="2">
    <source>
        <dbReference type="Pfam" id="PF01683"/>
    </source>
</evidence>
<keyword evidence="1" id="KW-0732">Signal</keyword>
<name>A0A914VWA2_9BILA</name>